<feature type="signal peptide" evidence="3">
    <location>
        <begin position="1"/>
        <end position="23"/>
    </location>
</feature>
<dbReference type="AlphaFoldDB" id="A0A1D1URP2"/>
<name>A0A1D1URP2_RAMVA</name>
<accession>A0A1D1URP2</accession>
<keyword evidence="1 3" id="KW-0732">Signal</keyword>
<dbReference type="OrthoDB" id="10424481at2759"/>
<evidence type="ECO:0000256" key="1">
    <source>
        <dbReference type="ARBA" id="ARBA00022729"/>
    </source>
</evidence>
<dbReference type="GO" id="GO:0032222">
    <property type="term" value="P:regulation of synaptic transmission, cholinergic"/>
    <property type="evidence" value="ECO:0007669"/>
    <property type="project" value="InterPro"/>
</dbReference>
<sequence length="188" mass="19951">MDLLQVFFAVFCIAASSFKGTAAIKCYVCAPVPEIGETCANAQDAILDDCGSTTDSCHVLFIQQLNGATDITRNCGKFRGAFQASDNECKDFLLANHRNAKLCNCKADGCNTQSINPQDVMAQPITTMPSTGQMITASGSDKLPVYNPTTVGGATARASAASTFQSTSSCYFLSSLVITSAFSLYRLF</sequence>
<evidence type="ECO:0000256" key="3">
    <source>
        <dbReference type="SAM" id="SignalP"/>
    </source>
</evidence>
<dbReference type="EMBL" id="BDGG01000001">
    <property type="protein sequence ID" value="GAU89033.1"/>
    <property type="molecule type" value="Genomic_DNA"/>
</dbReference>
<dbReference type="Pfam" id="PF17064">
    <property type="entry name" value="QVR"/>
    <property type="match status" value="1"/>
</dbReference>
<keyword evidence="2" id="KW-0325">Glycoprotein</keyword>
<keyword evidence="5" id="KW-1185">Reference proteome</keyword>
<dbReference type="Proteomes" id="UP000186922">
    <property type="component" value="Unassembled WGS sequence"/>
</dbReference>
<evidence type="ECO:0000256" key="2">
    <source>
        <dbReference type="ARBA" id="ARBA00023180"/>
    </source>
</evidence>
<organism evidence="4 5">
    <name type="scientific">Ramazzottius varieornatus</name>
    <name type="common">Water bear</name>
    <name type="synonym">Tardigrade</name>
    <dbReference type="NCBI Taxonomy" id="947166"/>
    <lineage>
        <taxon>Eukaryota</taxon>
        <taxon>Metazoa</taxon>
        <taxon>Ecdysozoa</taxon>
        <taxon>Tardigrada</taxon>
        <taxon>Eutardigrada</taxon>
        <taxon>Parachela</taxon>
        <taxon>Hypsibioidea</taxon>
        <taxon>Ramazzottiidae</taxon>
        <taxon>Ramazzottius</taxon>
    </lineage>
</organism>
<dbReference type="GO" id="GO:0030431">
    <property type="term" value="P:sleep"/>
    <property type="evidence" value="ECO:0007669"/>
    <property type="project" value="InterPro"/>
</dbReference>
<dbReference type="InterPro" id="IPR031424">
    <property type="entry name" value="QVR-like"/>
</dbReference>
<reference evidence="4 5" key="1">
    <citation type="journal article" date="2016" name="Nat. Commun.">
        <title>Extremotolerant tardigrade genome and improved radiotolerance of human cultured cells by tardigrade-unique protein.</title>
        <authorList>
            <person name="Hashimoto T."/>
            <person name="Horikawa D.D."/>
            <person name="Saito Y."/>
            <person name="Kuwahara H."/>
            <person name="Kozuka-Hata H."/>
            <person name="Shin-I T."/>
            <person name="Minakuchi Y."/>
            <person name="Ohishi K."/>
            <person name="Motoyama A."/>
            <person name="Aizu T."/>
            <person name="Enomoto A."/>
            <person name="Kondo K."/>
            <person name="Tanaka S."/>
            <person name="Hara Y."/>
            <person name="Koshikawa S."/>
            <person name="Sagara H."/>
            <person name="Miura T."/>
            <person name="Yokobori S."/>
            <person name="Miyagawa K."/>
            <person name="Suzuki Y."/>
            <person name="Kubo T."/>
            <person name="Oyama M."/>
            <person name="Kohara Y."/>
            <person name="Fujiyama A."/>
            <person name="Arakawa K."/>
            <person name="Katayama T."/>
            <person name="Toyoda A."/>
            <person name="Kunieda T."/>
        </authorList>
    </citation>
    <scope>NUCLEOTIDE SEQUENCE [LARGE SCALE GENOMIC DNA]</scope>
    <source>
        <strain evidence="4 5">YOKOZUNA-1</strain>
    </source>
</reference>
<proteinExistence type="predicted"/>
<comment type="caution">
    <text evidence="4">The sequence shown here is derived from an EMBL/GenBank/DDBJ whole genome shotgun (WGS) entry which is preliminary data.</text>
</comment>
<evidence type="ECO:0000313" key="4">
    <source>
        <dbReference type="EMBL" id="GAU89033.1"/>
    </source>
</evidence>
<feature type="chain" id="PRO_5008897526" description="Protein quiver" evidence="3">
    <location>
        <begin position="24"/>
        <end position="188"/>
    </location>
</feature>
<protein>
    <recommendedName>
        <fullName evidence="6">Protein quiver</fullName>
    </recommendedName>
</protein>
<evidence type="ECO:0000313" key="5">
    <source>
        <dbReference type="Proteomes" id="UP000186922"/>
    </source>
</evidence>
<gene>
    <name evidence="4" type="primary">RvY_01631-1</name>
    <name evidence="4" type="synonym">RvY_01631.1</name>
    <name evidence="4" type="ORF">RvY_01631</name>
</gene>
<evidence type="ECO:0008006" key="6">
    <source>
        <dbReference type="Google" id="ProtNLM"/>
    </source>
</evidence>